<evidence type="ECO:0000313" key="2">
    <source>
        <dbReference type="Proteomes" id="UP001164929"/>
    </source>
</evidence>
<comment type="caution">
    <text evidence="1">The sequence shown here is derived from an EMBL/GenBank/DDBJ whole genome shotgun (WGS) entry which is preliminary data.</text>
</comment>
<gene>
    <name evidence="1" type="ORF">NC653_001107</name>
</gene>
<sequence>MVAWEGEFDVNSEPEVHLAFKGVGGYGSNSPVHKEIPSASDHGYISSLYHDWVRSDEVYGAMVVCGIEGKRKA</sequence>
<organism evidence="1 2">
    <name type="scientific">Populus alba x Populus x berolinensis</name>
    <dbReference type="NCBI Taxonomy" id="444605"/>
    <lineage>
        <taxon>Eukaryota</taxon>
        <taxon>Viridiplantae</taxon>
        <taxon>Streptophyta</taxon>
        <taxon>Embryophyta</taxon>
        <taxon>Tracheophyta</taxon>
        <taxon>Spermatophyta</taxon>
        <taxon>Magnoliopsida</taxon>
        <taxon>eudicotyledons</taxon>
        <taxon>Gunneridae</taxon>
        <taxon>Pentapetalae</taxon>
        <taxon>rosids</taxon>
        <taxon>fabids</taxon>
        <taxon>Malpighiales</taxon>
        <taxon>Salicaceae</taxon>
        <taxon>Saliceae</taxon>
        <taxon>Populus</taxon>
    </lineage>
</organism>
<name>A0AAD6WFL2_9ROSI</name>
<reference evidence="1 2" key="1">
    <citation type="journal article" date="2023" name="Mol. Ecol. Resour.">
        <title>Chromosome-level genome assembly of a triploid poplar Populus alba 'Berolinensis'.</title>
        <authorList>
            <person name="Chen S."/>
            <person name="Yu Y."/>
            <person name="Wang X."/>
            <person name="Wang S."/>
            <person name="Zhang T."/>
            <person name="Zhou Y."/>
            <person name="He R."/>
            <person name="Meng N."/>
            <person name="Wang Y."/>
            <person name="Liu W."/>
            <person name="Liu Z."/>
            <person name="Liu J."/>
            <person name="Guo Q."/>
            <person name="Huang H."/>
            <person name="Sederoff R.R."/>
            <person name="Wang G."/>
            <person name="Qu G."/>
            <person name="Chen S."/>
        </authorList>
    </citation>
    <scope>NUCLEOTIDE SEQUENCE [LARGE SCALE GENOMIC DNA]</scope>
    <source>
        <strain evidence="1">SC-2020</strain>
    </source>
</reference>
<keyword evidence="2" id="KW-1185">Reference proteome</keyword>
<dbReference type="Proteomes" id="UP001164929">
    <property type="component" value="Chromosome 1"/>
</dbReference>
<accession>A0AAD6WFL2</accession>
<proteinExistence type="predicted"/>
<protein>
    <submittedName>
        <fullName evidence="1">Uncharacterized protein</fullName>
    </submittedName>
</protein>
<evidence type="ECO:0000313" key="1">
    <source>
        <dbReference type="EMBL" id="KAJ7010552.1"/>
    </source>
</evidence>
<dbReference type="AlphaFoldDB" id="A0AAD6WFL2"/>
<dbReference type="EMBL" id="JAQIZT010000001">
    <property type="protein sequence ID" value="KAJ7010552.1"/>
    <property type="molecule type" value="Genomic_DNA"/>
</dbReference>